<feature type="transmembrane region" description="Helical" evidence="1">
    <location>
        <begin position="115"/>
        <end position="132"/>
    </location>
</feature>
<gene>
    <name evidence="2" type="ORF">HZY85_06215</name>
</gene>
<keyword evidence="1" id="KW-0472">Membrane</keyword>
<keyword evidence="3" id="KW-1185">Reference proteome</keyword>
<evidence type="ECO:0000313" key="3">
    <source>
        <dbReference type="Proteomes" id="UP000531840"/>
    </source>
</evidence>
<evidence type="ECO:0000313" key="2">
    <source>
        <dbReference type="EMBL" id="NYS47781.1"/>
    </source>
</evidence>
<dbReference type="RefSeq" id="WP_179941566.1">
    <property type="nucleotide sequence ID" value="NZ_JACBYF010000012.1"/>
</dbReference>
<sequence>MIKIFEKAIALNIIKGEEEFFTLRLCSGLSFIMFIVNLFNYNRTYNNVFFYLLTVLIIFSGINLYSNNISYNKYLNYKNRVILEFLSVYYKIFVIFIFVLLFSTLNNDIENIKNYLTLAIISNFYIFLRIAIISNKANYNLFVFVLLTHSISALINHLEYIGFYSIILLQIVLFIASFVFSYRISQIIYNR</sequence>
<feature type="transmembrane region" description="Helical" evidence="1">
    <location>
        <begin position="161"/>
        <end position="182"/>
    </location>
</feature>
<comment type="caution">
    <text evidence="2">The sequence shown here is derived from an EMBL/GenBank/DDBJ whole genome shotgun (WGS) entry which is preliminary data.</text>
</comment>
<feature type="transmembrane region" description="Helical" evidence="1">
    <location>
        <begin position="48"/>
        <end position="69"/>
    </location>
</feature>
<organism evidence="2 3">
    <name type="scientific">Gemelliphila palaticanis</name>
    <dbReference type="NCBI Taxonomy" id="81950"/>
    <lineage>
        <taxon>Bacteria</taxon>
        <taxon>Bacillati</taxon>
        <taxon>Bacillota</taxon>
        <taxon>Bacilli</taxon>
        <taxon>Bacillales</taxon>
        <taxon>Gemellaceae</taxon>
        <taxon>Gemelliphila</taxon>
    </lineage>
</organism>
<protein>
    <submittedName>
        <fullName evidence="2">Uncharacterized protein</fullName>
    </submittedName>
</protein>
<name>A0ABX2SZH4_9BACL</name>
<reference evidence="2 3" key="1">
    <citation type="submission" date="2020-07" db="EMBL/GenBank/DDBJ databases">
        <title>MOT database genomes.</title>
        <authorList>
            <person name="Joseph S."/>
            <person name="Aduse-Opoku J."/>
            <person name="Hashim A."/>
            <person name="Wade W."/>
            <person name="Curtis M."/>
        </authorList>
    </citation>
    <scope>NUCLEOTIDE SEQUENCE [LARGE SCALE GENOMIC DNA]</scope>
    <source>
        <strain evidence="2 3">CIP 106318</strain>
    </source>
</reference>
<feature type="transmembrane region" description="Helical" evidence="1">
    <location>
        <begin position="81"/>
        <end position="103"/>
    </location>
</feature>
<keyword evidence="1" id="KW-1133">Transmembrane helix</keyword>
<evidence type="ECO:0000256" key="1">
    <source>
        <dbReference type="SAM" id="Phobius"/>
    </source>
</evidence>
<proteinExistence type="predicted"/>
<keyword evidence="1" id="KW-0812">Transmembrane</keyword>
<feature type="transmembrane region" description="Helical" evidence="1">
    <location>
        <begin position="139"/>
        <end position="155"/>
    </location>
</feature>
<dbReference type="EMBL" id="JACBYF010000012">
    <property type="protein sequence ID" value="NYS47781.1"/>
    <property type="molecule type" value="Genomic_DNA"/>
</dbReference>
<accession>A0ABX2SZH4</accession>
<feature type="transmembrane region" description="Helical" evidence="1">
    <location>
        <begin position="21"/>
        <end position="42"/>
    </location>
</feature>
<dbReference type="Proteomes" id="UP000531840">
    <property type="component" value="Unassembled WGS sequence"/>
</dbReference>